<evidence type="ECO:0000313" key="4">
    <source>
        <dbReference type="EMBL" id="KAF2812478.1"/>
    </source>
</evidence>
<reference evidence="4 6" key="1">
    <citation type="journal article" date="2020" name="Stud. Mycol.">
        <title>101 Dothideomycetes genomes: a test case for predicting lifestyles and emergence of pathogens.</title>
        <authorList>
            <person name="Haridas S."/>
            <person name="Albert R."/>
            <person name="Binder M."/>
            <person name="Bloem J."/>
            <person name="Labutti K."/>
            <person name="Salamov A."/>
            <person name="Andreopoulos B."/>
            <person name="Baker S."/>
            <person name="Barry K."/>
            <person name="Bills G."/>
            <person name="Bluhm B."/>
            <person name="Cannon C."/>
            <person name="Castanera R."/>
            <person name="Culley D."/>
            <person name="Daum C."/>
            <person name="Ezra D."/>
            <person name="Gonzalez J."/>
            <person name="Henrissat B."/>
            <person name="Kuo A."/>
            <person name="Liang C."/>
            <person name="Lipzen A."/>
            <person name="Lutzoni F."/>
            <person name="Magnuson J."/>
            <person name="Mondo S."/>
            <person name="Nolan M."/>
            <person name="Ohm R."/>
            <person name="Pangilinan J."/>
            <person name="Park H.-J."/>
            <person name="Ramirez L."/>
            <person name="Alfaro M."/>
            <person name="Sun H."/>
            <person name="Tritt A."/>
            <person name="Yoshinaga Y."/>
            <person name="Zwiers L.-H."/>
            <person name="Turgeon B."/>
            <person name="Goodwin S."/>
            <person name="Spatafora J."/>
            <person name="Crous P."/>
            <person name="Grigoriev I."/>
        </authorList>
    </citation>
    <scope>NUCLEOTIDE SEQUENCE</scope>
    <source>
        <strain evidence="4 6">CBS 304.34</strain>
    </source>
</reference>
<evidence type="ECO:0000259" key="3">
    <source>
        <dbReference type="PROSITE" id="PS50048"/>
    </source>
</evidence>
<evidence type="ECO:0000256" key="1">
    <source>
        <dbReference type="ARBA" id="ARBA00023242"/>
    </source>
</evidence>
<evidence type="ECO:0000313" key="6">
    <source>
        <dbReference type="RefSeq" id="XP_033579442.1"/>
    </source>
</evidence>
<dbReference type="CDD" id="cd12148">
    <property type="entry name" value="fungal_TF_MHR"/>
    <property type="match status" value="1"/>
</dbReference>
<keyword evidence="2" id="KW-0175">Coiled coil</keyword>
<dbReference type="Proteomes" id="UP000504636">
    <property type="component" value="Unplaced"/>
</dbReference>
<name>A0A6A6YVA8_9PEZI</name>
<reference evidence="6" key="2">
    <citation type="submission" date="2020-04" db="EMBL/GenBank/DDBJ databases">
        <authorList>
            <consortium name="NCBI Genome Project"/>
        </authorList>
    </citation>
    <scope>NUCLEOTIDE SEQUENCE</scope>
    <source>
        <strain evidence="6">CBS 304.34</strain>
    </source>
</reference>
<organism evidence="4">
    <name type="scientific">Mytilinidion resinicola</name>
    <dbReference type="NCBI Taxonomy" id="574789"/>
    <lineage>
        <taxon>Eukaryota</taxon>
        <taxon>Fungi</taxon>
        <taxon>Dikarya</taxon>
        <taxon>Ascomycota</taxon>
        <taxon>Pezizomycotina</taxon>
        <taxon>Dothideomycetes</taxon>
        <taxon>Pleosporomycetidae</taxon>
        <taxon>Mytilinidiales</taxon>
        <taxon>Mytilinidiaceae</taxon>
        <taxon>Mytilinidion</taxon>
    </lineage>
</organism>
<dbReference type="InterPro" id="IPR001138">
    <property type="entry name" value="Zn2Cys6_DnaBD"/>
</dbReference>
<dbReference type="GO" id="GO:0000981">
    <property type="term" value="F:DNA-binding transcription factor activity, RNA polymerase II-specific"/>
    <property type="evidence" value="ECO:0007669"/>
    <property type="project" value="InterPro"/>
</dbReference>
<dbReference type="PROSITE" id="PS00463">
    <property type="entry name" value="ZN2_CY6_FUNGAL_1"/>
    <property type="match status" value="1"/>
</dbReference>
<dbReference type="InterPro" id="IPR036864">
    <property type="entry name" value="Zn2-C6_fun-type_DNA-bd_sf"/>
</dbReference>
<dbReference type="OrthoDB" id="4685598at2759"/>
<dbReference type="PANTHER" id="PTHR47785">
    <property type="entry name" value="ZN(II)2CYS6 TRANSCRIPTION FACTOR (EUROFUNG)-RELATED-RELATED"/>
    <property type="match status" value="1"/>
</dbReference>
<accession>A0A6A6YVA8</accession>
<gene>
    <name evidence="4 6" type="ORF">BDZ99DRAFT_496886</name>
</gene>
<dbReference type="Pfam" id="PF00172">
    <property type="entry name" value="Zn_clus"/>
    <property type="match status" value="1"/>
</dbReference>
<dbReference type="AlphaFoldDB" id="A0A6A6YVA8"/>
<keyword evidence="1" id="KW-0539">Nucleus</keyword>
<dbReference type="RefSeq" id="XP_033579442.1">
    <property type="nucleotide sequence ID" value="XM_033723466.1"/>
</dbReference>
<dbReference type="SMART" id="SM00066">
    <property type="entry name" value="GAL4"/>
    <property type="match status" value="1"/>
</dbReference>
<dbReference type="Gene3D" id="4.10.240.10">
    <property type="entry name" value="Zn(2)-C6 fungal-type DNA-binding domain"/>
    <property type="match status" value="1"/>
</dbReference>
<dbReference type="InterPro" id="IPR053181">
    <property type="entry name" value="EcdB-like_regulator"/>
</dbReference>
<dbReference type="PROSITE" id="PS50048">
    <property type="entry name" value="ZN2_CY6_FUNGAL_2"/>
    <property type="match status" value="1"/>
</dbReference>
<sequence length="607" mass="70138">MSEGASKSTGAEEQVEELEDALNPIRNYPRKRVAVACEVCRVRKTRCDTKRPCGFCTSSGLQCVYRPLNQPEKYTSASEILNRIEERLVRLEDSINSSRSEPASTPASIDDSRSAKSKIEGWRSYYQDLITSPNYDNSFRQTTGEAYTARPSLVSFTCPYYIHFDSWDDTSRFYDDEFRAEKDLYQIMDAIGDRVPPTDTRTIWRLQKATIKNFLQWMPLLSVEDLVNHVQIAQTSNFELQNSSAALSMLSFAFAEISEDRASQLDIQHQVFLPGLQYFRHGSKLLQELMPRERREIEVLQCRVLYVSYLQCAALPLMAWDTIMEVGRDCMNILSSGHYHTMSTARRESFHRVFWTSSIIMHELESILKMSPTGMRQFHEVVPLPQTTTEVEGFYHFFAQISLRKLLTEILDLVGYRVGQVIYAPIVATELRKQAQDWYSHLPPPVQFPINATPLFDLRKSYLRVQFVAIHAVVLWPSVLQFLESLVNQGPEKGSTERLDSLQQETRDCIEFCVLNCELAEELLMQRHFGLQLAIWSTYATMSMLMVTYRVPSLASISETRTDMYIRKAFTSLSSWEHLPVVHRGLERTRRHMDRAQIPLDDLIMQQ</sequence>
<proteinExistence type="predicted"/>
<keyword evidence="5" id="KW-1185">Reference proteome</keyword>
<feature type="coiled-coil region" evidence="2">
    <location>
        <begin position="74"/>
        <end position="101"/>
    </location>
</feature>
<reference evidence="6" key="3">
    <citation type="submission" date="2025-04" db="UniProtKB">
        <authorList>
            <consortium name="RefSeq"/>
        </authorList>
    </citation>
    <scope>IDENTIFICATION</scope>
    <source>
        <strain evidence="6">CBS 304.34</strain>
    </source>
</reference>
<dbReference type="GO" id="GO:0008270">
    <property type="term" value="F:zinc ion binding"/>
    <property type="evidence" value="ECO:0007669"/>
    <property type="project" value="InterPro"/>
</dbReference>
<dbReference type="CDD" id="cd00067">
    <property type="entry name" value="GAL4"/>
    <property type="match status" value="1"/>
</dbReference>
<feature type="domain" description="Zn(2)-C6 fungal-type" evidence="3">
    <location>
        <begin position="36"/>
        <end position="65"/>
    </location>
</feature>
<dbReference type="GeneID" id="54464359"/>
<evidence type="ECO:0000256" key="2">
    <source>
        <dbReference type="SAM" id="Coils"/>
    </source>
</evidence>
<protein>
    <recommendedName>
        <fullName evidence="3">Zn(2)-C6 fungal-type domain-containing protein</fullName>
    </recommendedName>
</protein>
<dbReference type="EMBL" id="MU003697">
    <property type="protein sequence ID" value="KAF2812478.1"/>
    <property type="molecule type" value="Genomic_DNA"/>
</dbReference>
<evidence type="ECO:0000313" key="5">
    <source>
        <dbReference type="Proteomes" id="UP000504636"/>
    </source>
</evidence>
<dbReference type="SUPFAM" id="SSF57701">
    <property type="entry name" value="Zn2/Cys6 DNA-binding domain"/>
    <property type="match status" value="1"/>
</dbReference>